<keyword evidence="9 11" id="KW-0460">Magnesium</keyword>
<dbReference type="Proteomes" id="UP000295763">
    <property type="component" value="Unassembled WGS sequence"/>
</dbReference>
<dbReference type="GO" id="GO:0009228">
    <property type="term" value="P:thiamine biosynthetic process"/>
    <property type="evidence" value="ECO:0007669"/>
    <property type="project" value="UniProtKB-KW"/>
</dbReference>
<gene>
    <name evidence="11" type="primary">thiM</name>
    <name evidence="12" type="ORF">EDC44_10779</name>
</gene>
<feature type="binding site" evidence="11">
    <location>
        <position position="163"/>
    </location>
    <ligand>
        <name>ATP</name>
        <dbReference type="ChEBI" id="CHEBI:30616"/>
    </ligand>
</feature>
<dbReference type="NCBIfam" id="NF006830">
    <property type="entry name" value="PRK09355.1"/>
    <property type="match status" value="1"/>
</dbReference>
<dbReference type="PRINTS" id="PR01099">
    <property type="entry name" value="HYETHTZKNASE"/>
</dbReference>
<comment type="caution">
    <text evidence="12">The sequence shown here is derived from an EMBL/GenBank/DDBJ whole genome shotgun (WGS) entry which is preliminary data.</text>
</comment>
<evidence type="ECO:0000313" key="12">
    <source>
        <dbReference type="EMBL" id="TCP95795.1"/>
    </source>
</evidence>
<evidence type="ECO:0000256" key="8">
    <source>
        <dbReference type="ARBA" id="ARBA00022840"/>
    </source>
</evidence>
<evidence type="ECO:0000256" key="6">
    <source>
        <dbReference type="ARBA" id="ARBA00022741"/>
    </source>
</evidence>
<keyword evidence="10 11" id="KW-0784">Thiamine biosynthesis</keyword>
<evidence type="ECO:0000256" key="2">
    <source>
        <dbReference type="ARBA" id="ARBA00001946"/>
    </source>
</evidence>
<dbReference type="PIRSF" id="PIRSF000513">
    <property type="entry name" value="Thz_kinase"/>
    <property type="match status" value="1"/>
</dbReference>
<comment type="pathway">
    <text evidence="3 11">Cofactor biosynthesis; thiamine diphosphate biosynthesis; 4-methyl-5-(2-phosphoethyl)-thiazole from 5-(2-hydroxyethyl)-4-methylthiazole: step 1/1.</text>
</comment>
<dbReference type="Gene3D" id="3.40.1190.20">
    <property type="match status" value="1"/>
</dbReference>
<comment type="similarity">
    <text evidence="11">Belongs to the Thz kinase family.</text>
</comment>
<keyword evidence="7 11" id="KW-0418">Kinase</keyword>
<dbReference type="GO" id="GO:0009229">
    <property type="term" value="P:thiamine diphosphate biosynthetic process"/>
    <property type="evidence" value="ECO:0007669"/>
    <property type="project" value="UniProtKB-UniRule"/>
</dbReference>
<evidence type="ECO:0000313" key="13">
    <source>
        <dbReference type="Proteomes" id="UP000295763"/>
    </source>
</evidence>
<dbReference type="GO" id="GO:0000287">
    <property type="term" value="F:magnesium ion binding"/>
    <property type="evidence" value="ECO:0007669"/>
    <property type="project" value="UniProtKB-UniRule"/>
</dbReference>
<evidence type="ECO:0000256" key="7">
    <source>
        <dbReference type="ARBA" id="ARBA00022777"/>
    </source>
</evidence>
<dbReference type="RefSeq" id="WP_131975954.1">
    <property type="nucleotide sequence ID" value="NZ_SLYB01000007.1"/>
</dbReference>
<evidence type="ECO:0000256" key="11">
    <source>
        <dbReference type="HAMAP-Rule" id="MF_00228"/>
    </source>
</evidence>
<keyword evidence="4 11" id="KW-0808">Transferase</keyword>
<comment type="function">
    <text evidence="11">Catalyzes the phosphorylation of the hydroxyl group of 4-methyl-5-beta-hydroxyethylthiazole (THZ).</text>
</comment>
<dbReference type="EMBL" id="SLYB01000007">
    <property type="protein sequence ID" value="TCP95795.1"/>
    <property type="molecule type" value="Genomic_DNA"/>
</dbReference>
<name>A0A4R2T1K0_9PAST</name>
<dbReference type="EC" id="2.7.1.50" evidence="11"/>
<dbReference type="InterPro" id="IPR029056">
    <property type="entry name" value="Ribokinase-like"/>
</dbReference>
<evidence type="ECO:0000256" key="5">
    <source>
        <dbReference type="ARBA" id="ARBA00022723"/>
    </source>
</evidence>
<feature type="binding site" evidence="11">
    <location>
        <position position="41"/>
    </location>
    <ligand>
        <name>substrate</name>
    </ligand>
</feature>
<dbReference type="OrthoDB" id="8909021at2"/>
<feature type="binding site" evidence="11">
    <location>
        <position position="190"/>
    </location>
    <ligand>
        <name>substrate</name>
    </ligand>
</feature>
<dbReference type="NCBIfam" id="TIGR00694">
    <property type="entry name" value="thiM"/>
    <property type="match status" value="1"/>
</dbReference>
<dbReference type="GO" id="GO:0004417">
    <property type="term" value="F:hydroxyethylthiazole kinase activity"/>
    <property type="evidence" value="ECO:0007669"/>
    <property type="project" value="UniProtKB-UniRule"/>
</dbReference>
<accession>A0A4R2T1K0</accession>
<proteinExistence type="inferred from homology"/>
<keyword evidence="13" id="KW-1185">Reference proteome</keyword>
<dbReference type="GO" id="GO:0005524">
    <property type="term" value="F:ATP binding"/>
    <property type="evidence" value="ECO:0007669"/>
    <property type="project" value="UniProtKB-UniRule"/>
</dbReference>
<dbReference type="SUPFAM" id="SSF53613">
    <property type="entry name" value="Ribokinase-like"/>
    <property type="match status" value="1"/>
</dbReference>
<dbReference type="HAMAP" id="MF_00228">
    <property type="entry name" value="Thz_kinase"/>
    <property type="match status" value="1"/>
</dbReference>
<keyword evidence="8 11" id="KW-0067">ATP-binding</keyword>
<comment type="catalytic activity">
    <reaction evidence="1 11">
        <text>5-(2-hydroxyethyl)-4-methylthiazole + ATP = 4-methyl-5-(2-phosphooxyethyl)-thiazole + ADP + H(+)</text>
        <dbReference type="Rhea" id="RHEA:24212"/>
        <dbReference type="ChEBI" id="CHEBI:15378"/>
        <dbReference type="ChEBI" id="CHEBI:17957"/>
        <dbReference type="ChEBI" id="CHEBI:30616"/>
        <dbReference type="ChEBI" id="CHEBI:58296"/>
        <dbReference type="ChEBI" id="CHEBI:456216"/>
        <dbReference type="EC" id="2.7.1.50"/>
    </reaction>
</comment>
<dbReference type="CDD" id="cd01170">
    <property type="entry name" value="THZ_kinase"/>
    <property type="match status" value="1"/>
</dbReference>
<keyword evidence="5 11" id="KW-0479">Metal-binding</keyword>
<reference evidence="12 13" key="1">
    <citation type="submission" date="2019-03" db="EMBL/GenBank/DDBJ databases">
        <title>Genomic Encyclopedia of Type Strains, Phase IV (KMG-IV): sequencing the most valuable type-strain genomes for metagenomic binning, comparative biology and taxonomic classification.</title>
        <authorList>
            <person name="Goeker M."/>
        </authorList>
    </citation>
    <scope>NUCLEOTIDE SEQUENCE [LARGE SCALE GENOMIC DNA]</scope>
    <source>
        <strain evidence="12 13">DSM 28404</strain>
    </source>
</reference>
<evidence type="ECO:0000256" key="3">
    <source>
        <dbReference type="ARBA" id="ARBA00004868"/>
    </source>
</evidence>
<evidence type="ECO:0000256" key="4">
    <source>
        <dbReference type="ARBA" id="ARBA00022679"/>
    </source>
</evidence>
<dbReference type="AlphaFoldDB" id="A0A4R2T1K0"/>
<sequence length="266" mass="28699">MELNYIQQIRRQNPLIHNITNYVVANYVANGLLALGASPIMSYAVQEMQEMPAFSKALVINIGTLTEPQVEGMIIAGKTANQQHIPVVLDPVGVGATNYRQQTVARLLQEIQFTAIRGNAGEIAYLAQADWQAKGVDSGQGNGDLAEIAKKVAQQYQCVVAISGETDYLSNGKQVATIHNGSPLFPKITGSGCLLSAVCGAFLAVAEKSQYFTALINACTSYAVAGELAAQTLQLTEHGQFYVKLLDQLAQLTDEQAQQYGEIRYV</sequence>
<dbReference type="InterPro" id="IPR000417">
    <property type="entry name" value="Hyethyz_kinase"/>
</dbReference>
<dbReference type="Pfam" id="PF02110">
    <property type="entry name" value="HK"/>
    <property type="match status" value="1"/>
</dbReference>
<protein>
    <recommendedName>
        <fullName evidence="11">Hydroxyethylthiazole kinase</fullName>
        <ecNumber evidence="11">2.7.1.50</ecNumber>
    </recommendedName>
    <alternativeName>
        <fullName evidence="11">4-methyl-5-beta-hydroxyethylthiazole kinase</fullName>
        <shortName evidence="11">TH kinase</shortName>
        <shortName evidence="11">Thz kinase</shortName>
    </alternativeName>
</protein>
<dbReference type="UniPathway" id="UPA00060">
    <property type="reaction ID" value="UER00139"/>
</dbReference>
<organism evidence="12 13">
    <name type="scientific">Cricetibacter osteomyelitidis</name>
    <dbReference type="NCBI Taxonomy" id="1521931"/>
    <lineage>
        <taxon>Bacteria</taxon>
        <taxon>Pseudomonadati</taxon>
        <taxon>Pseudomonadota</taxon>
        <taxon>Gammaproteobacteria</taxon>
        <taxon>Pasteurellales</taxon>
        <taxon>Pasteurellaceae</taxon>
        <taxon>Cricetibacter</taxon>
    </lineage>
</organism>
<comment type="cofactor">
    <cofactor evidence="2 11">
        <name>Mg(2+)</name>
        <dbReference type="ChEBI" id="CHEBI:18420"/>
    </cofactor>
</comment>
<evidence type="ECO:0000256" key="1">
    <source>
        <dbReference type="ARBA" id="ARBA00001771"/>
    </source>
</evidence>
<feature type="binding site" evidence="11">
    <location>
        <position position="117"/>
    </location>
    <ligand>
        <name>ATP</name>
        <dbReference type="ChEBI" id="CHEBI:30616"/>
    </ligand>
</feature>
<evidence type="ECO:0000256" key="9">
    <source>
        <dbReference type="ARBA" id="ARBA00022842"/>
    </source>
</evidence>
<evidence type="ECO:0000256" key="10">
    <source>
        <dbReference type="ARBA" id="ARBA00022977"/>
    </source>
</evidence>
<keyword evidence="6 11" id="KW-0547">Nucleotide-binding</keyword>